<name>A0A841ZMQ7_9LIST</name>
<evidence type="ECO:0000313" key="2">
    <source>
        <dbReference type="EMBL" id="MBC1521433.1"/>
    </source>
</evidence>
<gene>
    <name evidence="2" type="ORF">HB912_07215</name>
</gene>
<comment type="caution">
    <text evidence="2">The sequence shown here is derived from an EMBL/GenBank/DDBJ whole genome shotgun (WGS) entry which is preliminary data.</text>
</comment>
<dbReference type="RefSeq" id="WP_185373349.1">
    <property type="nucleotide sequence ID" value="NZ_JAARRM010000002.1"/>
</dbReference>
<sequence length="205" mass="24358">MNDLVFVENNRVLTDSLTIAEKFNKAHKEVLRDIDAQLLKINEANEGVWGLSNFAQTQYKHPQNKQFYRKYLLTEEAFVVVAMSYVTKEAMKMKIQFIQAFNELKQIVSKSALPQNQLESRIDSLESKLENQMTIDYGKQRKLQRAIGARVYRITEDKKQRSKYFRELYREIRDRFACTSYKDVRQSDFQDALVYVKGWTPKREY</sequence>
<dbReference type="Proteomes" id="UP000559885">
    <property type="component" value="Unassembled WGS sequence"/>
</dbReference>
<organism evidence="2 3">
    <name type="scientific">Listeria aquatica</name>
    <dbReference type="NCBI Taxonomy" id="1494960"/>
    <lineage>
        <taxon>Bacteria</taxon>
        <taxon>Bacillati</taxon>
        <taxon>Bacillota</taxon>
        <taxon>Bacilli</taxon>
        <taxon>Bacillales</taxon>
        <taxon>Listeriaceae</taxon>
        <taxon>Listeria</taxon>
    </lineage>
</organism>
<dbReference type="Pfam" id="PF09669">
    <property type="entry name" value="Phage_pRha"/>
    <property type="match status" value="1"/>
</dbReference>
<evidence type="ECO:0000313" key="3">
    <source>
        <dbReference type="Proteomes" id="UP000559885"/>
    </source>
</evidence>
<dbReference type="AlphaFoldDB" id="A0A841ZMQ7"/>
<dbReference type="InterPro" id="IPR018878">
    <property type="entry name" value="ORF6C_dom"/>
</dbReference>
<protein>
    <submittedName>
        <fullName evidence="2">Rha family transcriptional regulator</fullName>
    </submittedName>
</protein>
<proteinExistence type="predicted"/>
<dbReference type="InterPro" id="IPR014054">
    <property type="entry name" value="Phage_regulatory_Rha"/>
</dbReference>
<dbReference type="NCBIfam" id="TIGR02681">
    <property type="entry name" value="phage_pRha"/>
    <property type="match status" value="1"/>
</dbReference>
<accession>A0A841ZMQ7</accession>
<dbReference type="Pfam" id="PF10552">
    <property type="entry name" value="ORF6C"/>
    <property type="match status" value="1"/>
</dbReference>
<evidence type="ECO:0000259" key="1">
    <source>
        <dbReference type="Pfam" id="PF10552"/>
    </source>
</evidence>
<reference evidence="2 3" key="1">
    <citation type="submission" date="2020-03" db="EMBL/GenBank/DDBJ databases">
        <title>Soil Listeria distribution.</title>
        <authorList>
            <person name="Liao J."/>
            <person name="Wiedmann M."/>
        </authorList>
    </citation>
    <scope>NUCLEOTIDE SEQUENCE [LARGE SCALE GENOMIC DNA]</scope>
    <source>
        <strain evidence="2 3">FSL L7-1507</strain>
    </source>
</reference>
<feature type="domain" description="ORF6C" evidence="1">
    <location>
        <begin position="115"/>
        <end position="204"/>
    </location>
</feature>
<dbReference type="EMBL" id="JAARRM010000002">
    <property type="protein sequence ID" value="MBC1521433.1"/>
    <property type="molecule type" value="Genomic_DNA"/>
</dbReference>